<dbReference type="CDD" id="cd11628">
    <property type="entry name" value="HR1_CIP4_FNBP1L"/>
    <property type="match status" value="1"/>
</dbReference>
<proteinExistence type="predicted"/>
<organism evidence="10 11">
    <name type="scientific">Geotrypetes seraphini</name>
    <name type="common">Gaboon caecilian</name>
    <name type="synonym">Caecilia seraphini</name>
    <dbReference type="NCBI Taxonomy" id="260995"/>
    <lineage>
        <taxon>Eukaryota</taxon>
        <taxon>Metazoa</taxon>
        <taxon>Chordata</taxon>
        <taxon>Craniata</taxon>
        <taxon>Vertebrata</taxon>
        <taxon>Euteleostomi</taxon>
        <taxon>Amphibia</taxon>
        <taxon>Gymnophiona</taxon>
        <taxon>Geotrypetes</taxon>
    </lineage>
</organism>
<dbReference type="SUPFAM" id="SSF50044">
    <property type="entry name" value="SH3-domain"/>
    <property type="match status" value="1"/>
</dbReference>
<evidence type="ECO:0000256" key="1">
    <source>
        <dbReference type="ARBA" id="ARBA00004544"/>
    </source>
</evidence>
<dbReference type="GO" id="GO:0005938">
    <property type="term" value="C:cell cortex"/>
    <property type="evidence" value="ECO:0007669"/>
    <property type="project" value="UniProtKB-SubCell"/>
</dbReference>
<feature type="domain" description="REM-1" evidence="9">
    <location>
        <begin position="122"/>
        <end position="199"/>
    </location>
</feature>
<dbReference type="InterPro" id="IPR036028">
    <property type="entry name" value="SH3-like_dom_sf"/>
</dbReference>
<dbReference type="Gene3D" id="1.20.1270.60">
    <property type="entry name" value="Arfaptin homology (AH) domain/BAR domain"/>
    <property type="match status" value="1"/>
</dbReference>
<dbReference type="SMART" id="SM00326">
    <property type="entry name" value="SH3"/>
    <property type="match status" value="1"/>
</dbReference>
<dbReference type="CTD" id="54874"/>
<dbReference type="PROSITE" id="PS51860">
    <property type="entry name" value="REM_1"/>
    <property type="match status" value="1"/>
</dbReference>
<evidence type="ECO:0000256" key="5">
    <source>
        <dbReference type="PROSITE-ProRule" id="PRU01207"/>
    </source>
</evidence>
<dbReference type="SUPFAM" id="SSF103657">
    <property type="entry name" value="BAR/IMD domain-like"/>
    <property type="match status" value="1"/>
</dbReference>
<evidence type="ECO:0000259" key="8">
    <source>
        <dbReference type="PROSITE" id="PS50002"/>
    </source>
</evidence>
<dbReference type="InterPro" id="IPR057871">
    <property type="entry name" value="HR1_CIP4_FNBP1L"/>
</dbReference>
<dbReference type="RefSeq" id="XP_033772154.1">
    <property type="nucleotide sequence ID" value="XM_033916263.1"/>
</dbReference>
<dbReference type="PROSITE" id="PS50002">
    <property type="entry name" value="SH3"/>
    <property type="match status" value="1"/>
</dbReference>
<keyword evidence="3 5" id="KW-0175">Coiled coil</keyword>
<dbReference type="OrthoDB" id="8783038at2759"/>
<dbReference type="InterPro" id="IPR057870">
    <property type="entry name" value="HR1_TOCA"/>
</dbReference>
<evidence type="ECO:0000256" key="2">
    <source>
        <dbReference type="ARBA" id="ARBA00022443"/>
    </source>
</evidence>
<feature type="compositionally biased region" description="Basic and acidic residues" evidence="7">
    <location>
        <begin position="201"/>
        <end position="215"/>
    </location>
</feature>
<evidence type="ECO:0000313" key="10">
    <source>
        <dbReference type="Proteomes" id="UP000515159"/>
    </source>
</evidence>
<dbReference type="Pfam" id="PF25610">
    <property type="entry name" value="HR1_TOCA"/>
    <property type="match status" value="1"/>
</dbReference>
<dbReference type="InterPro" id="IPR027267">
    <property type="entry name" value="AH/BAR_dom_sf"/>
</dbReference>
<dbReference type="InterPro" id="IPR001452">
    <property type="entry name" value="SH3_domain"/>
</dbReference>
<evidence type="ECO:0000256" key="3">
    <source>
        <dbReference type="ARBA" id="ARBA00023054"/>
    </source>
</evidence>
<dbReference type="PANTHER" id="PTHR15735:SF14">
    <property type="entry name" value="FORMIN-BINDING PROTEIN 1-LIKE"/>
    <property type="match status" value="1"/>
</dbReference>
<protein>
    <submittedName>
        <fullName evidence="11">Formin-binding protein 1-like</fullName>
    </submittedName>
</protein>
<evidence type="ECO:0000313" key="11">
    <source>
        <dbReference type="RefSeq" id="XP_033772154.1"/>
    </source>
</evidence>
<feature type="domain" description="SH3" evidence="8">
    <location>
        <begin position="262"/>
        <end position="323"/>
    </location>
</feature>
<comment type="subcellular location">
    <subcellularLocation>
        <location evidence="1">Cytoplasm</location>
        <location evidence="1">Cell cortex</location>
    </subcellularLocation>
</comment>
<dbReference type="Proteomes" id="UP000515159">
    <property type="component" value="Chromosome 12"/>
</dbReference>
<dbReference type="KEGG" id="gsh:117346533"/>
<evidence type="ECO:0000256" key="4">
    <source>
        <dbReference type="PROSITE-ProRule" id="PRU00192"/>
    </source>
</evidence>
<dbReference type="Gene3D" id="2.30.30.40">
    <property type="entry name" value="SH3 Domains"/>
    <property type="match status" value="1"/>
</dbReference>
<feature type="region of interest" description="Disordered" evidence="7">
    <location>
        <begin position="201"/>
        <end position="263"/>
    </location>
</feature>
<accession>A0A6P8NND9</accession>
<reference evidence="11" key="1">
    <citation type="submission" date="2025-08" db="UniProtKB">
        <authorList>
            <consortium name="RefSeq"/>
        </authorList>
    </citation>
    <scope>IDENTIFICATION</scope>
</reference>
<dbReference type="InParanoid" id="A0A6P8NND9"/>
<dbReference type="GO" id="GO:0007165">
    <property type="term" value="P:signal transduction"/>
    <property type="evidence" value="ECO:0007669"/>
    <property type="project" value="InterPro"/>
</dbReference>
<dbReference type="Pfam" id="PF00018">
    <property type="entry name" value="SH3_1"/>
    <property type="match status" value="1"/>
</dbReference>
<dbReference type="Gene3D" id="6.10.140.470">
    <property type="match status" value="1"/>
</dbReference>
<feature type="coiled-coil region" evidence="6">
    <location>
        <begin position="129"/>
        <end position="163"/>
    </location>
</feature>
<sequence length="329" mass="37245">MDERRTNKLSECYKGFADAERKVIPIVSKCLEGMVFAAKSVDERRDSQIVVDSFKSGFEPPGDFPFEDYSQHIYRAVSDGTISTPKQEGMRGDPKSTVGKAKGKLWPFGKKPKGPALEDFSHLPPEQRRKKLQQRIDELNRELQKEIDQKDALNKMKDVYEKNPQMGDPGSLQPKLAETMGNIDRLRMEIHKNEAWLSEVEGKGSVRGERRHSSEVNHLVAQGRESPEGSYTEDANQEGRGQPQPHGHHEFDDDFEDDDPLPAIGHCKAIYPFDGHNEGTLSMQEAEVLYIIEEDKGDGWTRARRQNGEEGYVPTSYIEITLEKNSKGS</sequence>
<evidence type="ECO:0000256" key="6">
    <source>
        <dbReference type="SAM" id="Coils"/>
    </source>
</evidence>
<dbReference type="PANTHER" id="PTHR15735">
    <property type="entry name" value="FCH AND DOUBLE SH3 DOMAINS PROTEIN"/>
    <property type="match status" value="1"/>
</dbReference>
<keyword evidence="2 4" id="KW-0728">SH3 domain</keyword>
<evidence type="ECO:0000256" key="7">
    <source>
        <dbReference type="SAM" id="MobiDB-lite"/>
    </source>
</evidence>
<dbReference type="GeneID" id="117346533"/>
<dbReference type="FunFam" id="2.30.30.40:FF:000017">
    <property type="entry name" value="Formin-binding protein 1-like isoform 1"/>
    <property type="match status" value="1"/>
</dbReference>
<evidence type="ECO:0000259" key="9">
    <source>
        <dbReference type="PROSITE" id="PS51860"/>
    </source>
</evidence>
<name>A0A6P8NND9_GEOSA</name>
<keyword evidence="10" id="KW-1185">Reference proteome</keyword>
<dbReference type="AlphaFoldDB" id="A0A6P8NND9"/>
<gene>
    <name evidence="11" type="primary">FNBP1L</name>
</gene>
<dbReference type="InterPro" id="IPR011072">
    <property type="entry name" value="HR1_rho-bd"/>
</dbReference>
<feature type="region of interest" description="Disordered" evidence="7">
    <location>
        <begin position="82"/>
        <end position="108"/>
    </location>
</feature>